<name>A0A8S5V1N0_9CAUD</name>
<evidence type="ECO:0000313" key="1">
    <source>
        <dbReference type="EMBL" id="DAG00617.1"/>
    </source>
</evidence>
<dbReference type="EMBL" id="BK016182">
    <property type="protein sequence ID" value="DAG00617.1"/>
    <property type="molecule type" value="Genomic_DNA"/>
</dbReference>
<organism evidence="1">
    <name type="scientific">Myoviridae sp. ctJ2i1</name>
    <dbReference type="NCBI Taxonomy" id="2825079"/>
    <lineage>
        <taxon>Viruses</taxon>
        <taxon>Duplodnaviria</taxon>
        <taxon>Heunggongvirae</taxon>
        <taxon>Uroviricota</taxon>
        <taxon>Caudoviricetes</taxon>
    </lineage>
</organism>
<reference evidence="1" key="1">
    <citation type="journal article" date="2021" name="Proc. Natl. Acad. Sci. U.S.A.">
        <title>A Catalog of Tens of Thousands of Viruses from Human Metagenomes Reveals Hidden Associations with Chronic Diseases.</title>
        <authorList>
            <person name="Tisza M.J."/>
            <person name="Buck C.B."/>
        </authorList>
    </citation>
    <scope>NUCLEOTIDE SEQUENCE</scope>
    <source>
        <strain evidence="1">CtJ2i1</strain>
    </source>
</reference>
<accession>A0A8S5V1N0</accession>
<protein>
    <submittedName>
        <fullName evidence="1">Hydrogenase/urease nickel incorporation protein</fullName>
    </submittedName>
</protein>
<sequence length="72" mass="8453">MNKKNIRFIKNWSFRKIKLNSLSTKAMFTCQSCGNQVELQYKMKCELCGKIICDECAYIDAETKQICCPECW</sequence>
<proteinExistence type="predicted"/>